<dbReference type="Proteomes" id="UP000613582">
    <property type="component" value="Unassembled WGS sequence"/>
</dbReference>
<dbReference type="Pfam" id="PF13621">
    <property type="entry name" value="Cupin_8"/>
    <property type="match status" value="1"/>
</dbReference>
<protein>
    <recommendedName>
        <fullName evidence="1">JmjC domain-containing protein</fullName>
    </recommendedName>
</protein>
<organism evidence="2 3">
    <name type="scientific">Aquisalinus flavus</name>
    <dbReference type="NCBI Taxonomy" id="1526572"/>
    <lineage>
        <taxon>Bacteria</taxon>
        <taxon>Pseudomonadati</taxon>
        <taxon>Pseudomonadota</taxon>
        <taxon>Alphaproteobacteria</taxon>
        <taxon>Parvularculales</taxon>
        <taxon>Parvularculaceae</taxon>
        <taxon>Aquisalinus</taxon>
    </lineage>
</organism>
<reference evidence="2" key="1">
    <citation type="journal article" date="2014" name="Int. J. Syst. Evol. Microbiol.">
        <title>Complete genome sequence of Corynebacterium casei LMG S-19264T (=DSM 44701T), isolated from a smear-ripened cheese.</title>
        <authorList>
            <consortium name="US DOE Joint Genome Institute (JGI-PGF)"/>
            <person name="Walter F."/>
            <person name="Albersmeier A."/>
            <person name="Kalinowski J."/>
            <person name="Ruckert C."/>
        </authorList>
    </citation>
    <scope>NUCLEOTIDE SEQUENCE</scope>
    <source>
        <strain evidence="2">CGMCC 1.12921</strain>
    </source>
</reference>
<dbReference type="InterPro" id="IPR041667">
    <property type="entry name" value="Cupin_8"/>
</dbReference>
<evidence type="ECO:0000313" key="3">
    <source>
        <dbReference type="Proteomes" id="UP000613582"/>
    </source>
</evidence>
<dbReference type="PANTHER" id="PTHR12461:SF105">
    <property type="entry name" value="HYPOXIA-INDUCIBLE FACTOR 1-ALPHA INHIBITOR"/>
    <property type="match status" value="1"/>
</dbReference>
<feature type="domain" description="JmjC" evidence="1">
    <location>
        <begin position="83"/>
        <end position="243"/>
    </location>
</feature>
<evidence type="ECO:0000313" key="2">
    <source>
        <dbReference type="EMBL" id="GGD02769.1"/>
    </source>
</evidence>
<sequence length="276" mass="30548">MIFTGDAKHAFSGAYPDRPVKLSHHLAQDGFFSLERLADIATRLPADLVEYNRGDLPVAQRPDQTPGNGLGIAETIRSIEENGSWMVLKNVERDPACASRLEECLSELAGLIAPASGAMFRKEAFIFISSPNSVTPFHMDPEHNILMQIRGSKQMRVYPREGILTAQIHEAYHSKTGHRNLPYEPDFDEGSTLFDLAPGDAVHVPVKAPHWVKNGPEVSISFSITWRSRLSVAEADLHRMNAWLRQHGMGLVTGSNARAMRVSAFRALNRAGIITD</sequence>
<keyword evidence="3" id="KW-1185">Reference proteome</keyword>
<dbReference type="RefSeq" id="WP_188160147.1">
    <property type="nucleotide sequence ID" value="NZ_BMGH01000001.1"/>
</dbReference>
<proteinExistence type="predicted"/>
<dbReference type="EMBL" id="BMGH01000001">
    <property type="protein sequence ID" value="GGD02769.1"/>
    <property type="molecule type" value="Genomic_DNA"/>
</dbReference>
<evidence type="ECO:0000259" key="1">
    <source>
        <dbReference type="PROSITE" id="PS51184"/>
    </source>
</evidence>
<dbReference type="PROSITE" id="PS51184">
    <property type="entry name" value="JMJC"/>
    <property type="match status" value="1"/>
</dbReference>
<reference evidence="2" key="2">
    <citation type="submission" date="2020-09" db="EMBL/GenBank/DDBJ databases">
        <authorList>
            <person name="Sun Q."/>
            <person name="Zhou Y."/>
        </authorList>
    </citation>
    <scope>NUCLEOTIDE SEQUENCE</scope>
    <source>
        <strain evidence="2">CGMCC 1.12921</strain>
    </source>
</reference>
<dbReference type="AlphaFoldDB" id="A0A8J2V6B7"/>
<accession>A0A8J2V6B7</accession>
<dbReference type="InterPro" id="IPR003347">
    <property type="entry name" value="JmjC_dom"/>
</dbReference>
<dbReference type="Gene3D" id="2.60.120.650">
    <property type="entry name" value="Cupin"/>
    <property type="match status" value="1"/>
</dbReference>
<gene>
    <name evidence="2" type="ORF">GCM10011342_09680</name>
</gene>
<dbReference type="SMART" id="SM00558">
    <property type="entry name" value="JmjC"/>
    <property type="match status" value="1"/>
</dbReference>
<comment type="caution">
    <text evidence="2">The sequence shown here is derived from an EMBL/GenBank/DDBJ whole genome shotgun (WGS) entry which is preliminary data.</text>
</comment>
<dbReference type="PANTHER" id="PTHR12461">
    <property type="entry name" value="HYPOXIA-INDUCIBLE FACTOR 1 ALPHA INHIBITOR-RELATED"/>
    <property type="match status" value="1"/>
</dbReference>
<name>A0A8J2V6B7_9PROT</name>
<dbReference type="SUPFAM" id="SSF51197">
    <property type="entry name" value="Clavaminate synthase-like"/>
    <property type="match status" value="1"/>
</dbReference>